<gene>
    <name evidence="1" type="ORF">MIND_00672000</name>
</gene>
<keyword evidence="2" id="KW-1185">Reference proteome</keyword>
<dbReference type="AlphaFoldDB" id="A0A8H6SLL9"/>
<evidence type="ECO:0000313" key="2">
    <source>
        <dbReference type="Proteomes" id="UP000636479"/>
    </source>
</evidence>
<reference evidence="1" key="1">
    <citation type="submission" date="2020-05" db="EMBL/GenBank/DDBJ databases">
        <title>Mycena genomes resolve the evolution of fungal bioluminescence.</title>
        <authorList>
            <person name="Tsai I.J."/>
        </authorList>
    </citation>
    <scope>NUCLEOTIDE SEQUENCE</scope>
    <source>
        <strain evidence="1">171206Taipei</strain>
    </source>
</reference>
<dbReference type="EMBL" id="JACAZF010000006">
    <property type="protein sequence ID" value="KAF7301080.1"/>
    <property type="molecule type" value="Genomic_DNA"/>
</dbReference>
<accession>A0A8H6SLL9</accession>
<dbReference type="Proteomes" id="UP000636479">
    <property type="component" value="Unassembled WGS sequence"/>
</dbReference>
<dbReference type="GeneID" id="59345952"/>
<comment type="caution">
    <text evidence="1">The sequence shown here is derived from an EMBL/GenBank/DDBJ whole genome shotgun (WGS) entry which is preliminary data.</text>
</comment>
<dbReference type="RefSeq" id="XP_037219080.1">
    <property type="nucleotide sequence ID" value="XM_037363436.1"/>
</dbReference>
<evidence type="ECO:0000313" key="1">
    <source>
        <dbReference type="EMBL" id="KAF7301080.1"/>
    </source>
</evidence>
<dbReference type="OrthoDB" id="435460at2759"/>
<sequence>MSRIRRGPDIDNLKEAAPPQSVIKVERMPKALEKSNHRLVFDHVLIPPPNFRVKNRVPNSSLRHWHPNTSSVASTSQIMSHIDTSISYTPASSEEPETTPSRKFTHSSLDSQLSQAIEELSQTHGFNVGMVRKVFSKTGSLAEADSILREMREAADDVASAQLEGWE</sequence>
<organism evidence="1 2">
    <name type="scientific">Mycena indigotica</name>
    <dbReference type="NCBI Taxonomy" id="2126181"/>
    <lineage>
        <taxon>Eukaryota</taxon>
        <taxon>Fungi</taxon>
        <taxon>Dikarya</taxon>
        <taxon>Basidiomycota</taxon>
        <taxon>Agaricomycotina</taxon>
        <taxon>Agaricomycetes</taxon>
        <taxon>Agaricomycetidae</taxon>
        <taxon>Agaricales</taxon>
        <taxon>Marasmiineae</taxon>
        <taxon>Mycenaceae</taxon>
        <taxon>Mycena</taxon>
    </lineage>
</organism>
<proteinExistence type="predicted"/>
<name>A0A8H6SLL9_9AGAR</name>
<protein>
    <submittedName>
        <fullName evidence="1">Uncharacterized protein</fullName>
    </submittedName>
</protein>